<name>A0A922L630_DERFA</name>
<comment type="caution">
    <text evidence="2">The sequence shown here is derived from an EMBL/GenBank/DDBJ whole genome shotgun (WGS) entry which is preliminary data.</text>
</comment>
<accession>A0A922L630</accession>
<reference evidence="2" key="2">
    <citation type="journal article" date="2022" name="Res Sq">
        <title>Comparative Genomics Reveals Insights into the Divergent Evolution of Astigmatic Mites and Household Pest Adaptations.</title>
        <authorList>
            <person name="Xiong Q."/>
            <person name="Wan A.T.-Y."/>
            <person name="Liu X.-Y."/>
            <person name="Fung C.S.-H."/>
            <person name="Xiao X."/>
            <person name="Malainual N."/>
            <person name="Hou J."/>
            <person name="Wang L."/>
            <person name="Wang M."/>
            <person name="Yang K."/>
            <person name="Cui Y."/>
            <person name="Leung E."/>
            <person name="Nong W."/>
            <person name="Shin S.-K."/>
            <person name="Au S."/>
            <person name="Jeong K.Y."/>
            <person name="Chew F.T."/>
            <person name="Hui J."/>
            <person name="Leung T.F."/>
            <person name="Tungtrongchitr A."/>
            <person name="Zhong N."/>
            <person name="Liu Z."/>
            <person name="Tsui S."/>
        </authorList>
    </citation>
    <scope>NUCLEOTIDE SEQUENCE</scope>
    <source>
        <strain evidence="2">Derf</strain>
        <tissue evidence="2">Whole organism</tissue>
    </source>
</reference>
<gene>
    <name evidence="2" type="ORF">DERF_009751</name>
</gene>
<evidence type="ECO:0000313" key="3">
    <source>
        <dbReference type="Proteomes" id="UP000790347"/>
    </source>
</evidence>
<dbReference type="Proteomes" id="UP000790347">
    <property type="component" value="Unassembled WGS sequence"/>
</dbReference>
<protein>
    <submittedName>
        <fullName evidence="2">Uncharacterized protein</fullName>
    </submittedName>
</protein>
<keyword evidence="3" id="KW-1185">Reference proteome</keyword>
<dbReference type="EMBL" id="ASGP02000004">
    <property type="protein sequence ID" value="KAH9511283.1"/>
    <property type="molecule type" value="Genomic_DNA"/>
</dbReference>
<keyword evidence="1" id="KW-1133">Transmembrane helix</keyword>
<feature type="transmembrane region" description="Helical" evidence="1">
    <location>
        <begin position="73"/>
        <end position="95"/>
    </location>
</feature>
<proteinExistence type="predicted"/>
<evidence type="ECO:0000313" key="2">
    <source>
        <dbReference type="EMBL" id="KAH9511283.1"/>
    </source>
</evidence>
<evidence type="ECO:0000256" key="1">
    <source>
        <dbReference type="SAM" id="Phobius"/>
    </source>
</evidence>
<reference evidence="2" key="1">
    <citation type="submission" date="2013-05" db="EMBL/GenBank/DDBJ databases">
        <authorList>
            <person name="Yim A.K.Y."/>
            <person name="Chan T.F."/>
            <person name="Ji K.M."/>
            <person name="Liu X.Y."/>
            <person name="Zhou J.W."/>
            <person name="Li R.Q."/>
            <person name="Yang K.Y."/>
            <person name="Li J."/>
            <person name="Li M."/>
            <person name="Law P.T.W."/>
            <person name="Wu Y.L."/>
            <person name="Cai Z.L."/>
            <person name="Qin H."/>
            <person name="Bao Y."/>
            <person name="Leung R.K.K."/>
            <person name="Ng P.K.S."/>
            <person name="Zou J."/>
            <person name="Zhong X.J."/>
            <person name="Ran P.X."/>
            <person name="Zhong N.S."/>
            <person name="Liu Z.G."/>
            <person name="Tsui S.K.W."/>
        </authorList>
    </citation>
    <scope>NUCLEOTIDE SEQUENCE</scope>
    <source>
        <strain evidence="2">Derf</strain>
        <tissue evidence="2">Whole organism</tissue>
    </source>
</reference>
<dbReference type="AlphaFoldDB" id="A0A922L630"/>
<organism evidence="2 3">
    <name type="scientific">Dermatophagoides farinae</name>
    <name type="common">American house dust mite</name>
    <dbReference type="NCBI Taxonomy" id="6954"/>
    <lineage>
        <taxon>Eukaryota</taxon>
        <taxon>Metazoa</taxon>
        <taxon>Ecdysozoa</taxon>
        <taxon>Arthropoda</taxon>
        <taxon>Chelicerata</taxon>
        <taxon>Arachnida</taxon>
        <taxon>Acari</taxon>
        <taxon>Acariformes</taxon>
        <taxon>Sarcoptiformes</taxon>
        <taxon>Astigmata</taxon>
        <taxon>Psoroptidia</taxon>
        <taxon>Analgoidea</taxon>
        <taxon>Pyroglyphidae</taxon>
        <taxon>Dermatophagoidinae</taxon>
        <taxon>Dermatophagoides</taxon>
    </lineage>
</organism>
<sequence>MLKIMTMTKLQKKDNNDDDCDVVLEIYTISQPNWCWLALVGGCGGHIPDYHHDNIESYAAIPTTEAAANYGEYLFISIMWGYAIIILIIILDHFISLLNMTYGNDEKLIKWH</sequence>
<keyword evidence="1" id="KW-0472">Membrane</keyword>
<keyword evidence="1" id="KW-0812">Transmembrane</keyword>